<sequence>MPCLEFLYYPASTDCLNSLFPEACTMLTVDLTNGLLVHSETRLKIIVTTYVSAGQSCNLTCSKNIFQESNFVINDNKISDFSQTPGTISSSSQPAHEKFQRAHLRPRSRKDPV</sequence>
<organism evidence="2 3">
    <name type="scientific">Ceratodon purpureus</name>
    <name type="common">Fire moss</name>
    <name type="synonym">Dicranum purpureum</name>
    <dbReference type="NCBI Taxonomy" id="3225"/>
    <lineage>
        <taxon>Eukaryota</taxon>
        <taxon>Viridiplantae</taxon>
        <taxon>Streptophyta</taxon>
        <taxon>Embryophyta</taxon>
        <taxon>Bryophyta</taxon>
        <taxon>Bryophytina</taxon>
        <taxon>Bryopsida</taxon>
        <taxon>Dicranidae</taxon>
        <taxon>Pseudoditrichales</taxon>
        <taxon>Ditrichaceae</taxon>
        <taxon>Ceratodon</taxon>
    </lineage>
</organism>
<feature type="compositionally biased region" description="Basic residues" evidence="1">
    <location>
        <begin position="101"/>
        <end position="113"/>
    </location>
</feature>
<reference evidence="2" key="1">
    <citation type="submission" date="2020-06" db="EMBL/GenBank/DDBJ databases">
        <title>WGS assembly of Ceratodon purpureus strain R40.</title>
        <authorList>
            <person name="Carey S.B."/>
            <person name="Jenkins J."/>
            <person name="Shu S."/>
            <person name="Lovell J.T."/>
            <person name="Sreedasyam A."/>
            <person name="Maumus F."/>
            <person name="Tiley G.P."/>
            <person name="Fernandez-Pozo N."/>
            <person name="Barry K."/>
            <person name="Chen C."/>
            <person name="Wang M."/>
            <person name="Lipzen A."/>
            <person name="Daum C."/>
            <person name="Saski C.A."/>
            <person name="Payton A.C."/>
            <person name="Mcbreen J.C."/>
            <person name="Conrad R.E."/>
            <person name="Kollar L.M."/>
            <person name="Olsson S."/>
            <person name="Huttunen S."/>
            <person name="Landis J.B."/>
            <person name="Wickett N.J."/>
            <person name="Johnson M.G."/>
            <person name="Rensing S.A."/>
            <person name="Grimwood J."/>
            <person name="Schmutz J."/>
            <person name="Mcdaniel S.F."/>
        </authorList>
    </citation>
    <scope>NUCLEOTIDE SEQUENCE</scope>
    <source>
        <strain evidence="2">R40</strain>
    </source>
</reference>
<proteinExistence type="predicted"/>
<dbReference type="AlphaFoldDB" id="A0A8T0IUX4"/>
<feature type="compositionally biased region" description="Polar residues" evidence="1">
    <location>
        <begin position="83"/>
        <end position="94"/>
    </location>
</feature>
<feature type="region of interest" description="Disordered" evidence="1">
    <location>
        <begin position="83"/>
        <end position="113"/>
    </location>
</feature>
<comment type="caution">
    <text evidence="2">The sequence shown here is derived from an EMBL/GenBank/DDBJ whole genome shotgun (WGS) entry which is preliminary data.</text>
</comment>
<protein>
    <submittedName>
        <fullName evidence="2">Uncharacterized protein</fullName>
    </submittedName>
</protein>
<dbReference type="EMBL" id="CM026422">
    <property type="protein sequence ID" value="KAG0586915.1"/>
    <property type="molecule type" value="Genomic_DNA"/>
</dbReference>
<gene>
    <name evidence="2" type="ORF">KC19_2G127100</name>
</gene>
<dbReference type="Proteomes" id="UP000822688">
    <property type="component" value="Chromosome 2"/>
</dbReference>
<name>A0A8T0IUX4_CERPU</name>
<evidence type="ECO:0000313" key="3">
    <source>
        <dbReference type="Proteomes" id="UP000822688"/>
    </source>
</evidence>
<keyword evidence="3" id="KW-1185">Reference proteome</keyword>
<evidence type="ECO:0000256" key="1">
    <source>
        <dbReference type="SAM" id="MobiDB-lite"/>
    </source>
</evidence>
<accession>A0A8T0IUX4</accession>
<evidence type="ECO:0000313" key="2">
    <source>
        <dbReference type="EMBL" id="KAG0586915.1"/>
    </source>
</evidence>